<name>A0ABD0T4B6_LOXSC</name>
<proteinExistence type="predicted"/>
<evidence type="ECO:0000313" key="4">
    <source>
        <dbReference type="Proteomes" id="UP001549920"/>
    </source>
</evidence>
<dbReference type="EMBL" id="JBEUOH010000010">
    <property type="protein sequence ID" value="KAL0882489.1"/>
    <property type="molecule type" value="Genomic_DNA"/>
</dbReference>
<sequence length="82" mass="8892">MGRNSGGLAETNGELRILLVVTVVVGLLLMLSLLMCYACVLKRLCCGAPRERAKHVASGRRTESYPMGDVTLLSQPTESERV</sequence>
<dbReference type="EMBL" id="JBEDNZ010000010">
    <property type="protein sequence ID" value="KAL0832872.1"/>
    <property type="molecule type" value="Genomic_DNA"/>
</dbReference>
<keyword evidence="1" id="KW-0812">Transmembrane</keyword>
<evidence type="ECO:0000256" key="1">
    <source>
        <dbReference type="SAM" id="Phobius"/>
    </source>
</evidence>
<organism evidence="2 5">
    <name type="scientific">Loxostege sticticalis</name>
    <name type="common">Beet webworm moth</name>
    <dbReference type="NCBI Taxonomy" id="481309"/>
    <lineage>
        <taxon>Eukaryota</taxon>
        <taxon>Metazoa</taxon>
        <taxon>Ecdysozoa</taxon>
        <taxon>Arthropoda</taxon>
        <taxon>Hexapoda</taxon>
        <taxon>Insecta</taxon>
        <taxon>Pterygota</taxon>
        <taxon>Neoptera</taxon>
        <taxon>Endopterygota</taxon>
        <taxon>Lepidoptera</taxon>
        <taxon>Glossata</taxon>
        <taxon>Ditrysia</taxon>
        <taxon>Pyraloidea</taxon>
        <taxon>Crambidae</taxon>
        <taxon>Pyraustinae</taxon>
        <taxon>Loxostege</taxon>
    </lineage>
</organism>
<protein>
    <submittedName>
        <fullName evidence="2">Uncharacterized protein</fullName>
    </submittedName>
</protein>
<evidence type="ECO:0000313" key="5">
    <source>
        <dbReference type="Proteomes" id="UP001549921"/>
    </source>
</evidence>
<evidence type="ECO:0000313" key="3">
    <source>
        <dbReference type="EMBL" id="KAL0882489.1"/>
    </source>
</evidence>
<reference evidence="4 5" key="1">
    <citation type="submission" date="2024-06" db="EMBL/GenBank/DDBJ databases">
        <title>A chromosome-level genome assembly of beet webworm, Loxostege sticticalis.</title>
        <authorList>
            <person name="Zhang Y."/>
        </authorList>
    </citation>
    <scope>NUCLEOTIDE SEQUENCE [LARGE SCALE GENOMIC DNA]</scope>
    <source>
        <strain evidence="3">AQ026</strain>
        <strain evidence="2">AQ028</strain>
        <tissue evidence="2">Male pupae</tissue>
        <tissue evidence="3">Whole body</tissue>
    </source>
</reference>
<accession>A0ABD0T4B6</accession>
<dbReference type="Proteomes" id="UP001549920">
    <property type="component" value="Unassembled WGS sequence"/>
</dbReference>
<comment type="caution">
    <text evidence="2">The sequence shown here is derived from an EMBL/GenBank/DDBJ whole genome shotgun (WGS) entry which is preliminary data.</text>
</comment>
<keyword evidence="1" id="KW-0472">Membrane</keyword>
<evidence type="ECO:0000313" key="2">
    <source>
        <dbReference type="EMBL" id="KAL0832872.1"/>
    </source>
</evidence>
<dbReference type="Proteomes" id="UP001549921">
    <property type="component" value="Unassembled WGS sequence"/>
</dbReference>
<dbReference type="AlphaFoldDB" id="A0ABD0T4B6"/>
<feature type="transmembrane region" description="Helical" evidence="1">
    <location>
        <begin position="17"/>
        <end position="40"/>
    </location>
</feature>
<gene>
    <name evidence="3" type="ORF">ABMA27_000956</name>
    <name evidence="2" type="ORF">ABMA28_001022</name>
</gene>
<keyword evidence="1" id="KW-1133">Transmembrane helix</keyword>
<keyword evidence="4" id="KW-1185">Reference proteome</keyword>